<reference evidence="1" key="1">
    <citation type="journal article" date="2015" name="Nature">
        <title>Complex archaea that bridge the gap between prokaryotes and eukaryotes.</title>
        <authorList>
            <person name="Spang A."/>
            <person name="Saw J.H."/>
            <person name="Jorgensen S.L."/>
            <person name="Zaremba-Niedzwiedzka K."/>
            <person name="Martijn J."/>
            <person name="Lind A.E."/>
            <person name="van Eijk R."/>
            <person name="Schleper C."/>
            <person name="Guy L."/>
            <person name="Ettema T.J."/>
        </authorList>
    </citation>
    <scope>NUCLEOTIDE SEQUENCE</scope>
</reference>
<sequence>MLVKKIGPVLIKSSLVDLYFVFPDRYNERKSHNKIINLGKRFRFD</sequence>
<name>A0A0F9H4A1_9ZZZZ</name>
<gene>
    <name evidence="1" type="ORF">LCGC14_2107770</name>
</gene>
<organism evidence="1">
    <name type="scientific">marine sediment metagenome</name>
    <dbReference type="NCBI Taxonomy" id="412755"/>
    <lineage>
        <taxon>unclassified sequences</taxon>
        <taxon>metagenomes</taxon>
        <taxon>ecological metagenomes</taxon>
    </lineage>
</organism>
<accession>A0A0F9H4A1</accession>
<evidence type="ECO:0000313" key="1">
    <source>
        <dbReference type="EMBL" id="KKL70152.1"/>
    </source>
</evidence>
<protein>
    <submittedName>
        <fullName evidence="1">Uncharacterized protein</fullName>
    </submittedName>
</protein>
<dbReference type="AlphaFoldDB" id="A0A0F9H4A1"/>
<comment type="caution">
    <text evidence="1">The sequence shown here is derived from an EMBL/GenBank/DDBJ whole genome shotgun (WGS) entry which is preliminary data.</text>
</comment>
<proteinExistence type="predicted"/>
<dbReference type="EMBL" id="LAZR01025982">
    <property type="protein sequence ID" value="KKL70152.1"/>
    <property type="molecule type" value="Genomic_DNA"/>
</dbReference>